<evidence type="ECO:0000313" key="8">
    <source>
        <dbReference type="EMBL" id="CBJ25872.1"/>
    </source>
</evidence>
<dbReference type="InParanoid" id="D7FMH5"/>
<dbReference type="GO" id="GO:0005768">
    <property type="term" value="C:endosome"/>
    <property type="evidence" value="ECO:0007669"/>
    <property type="project" value="UniProtKB-SubCell"/>
</dbReference>
<dbReference type="PANTHER" id="PTHR23030">
    <property type="entry name" value="PCD6 INTERACTING PROTEIN-RELATED"/>
    <property type="match status" value="1"/>
</dbReference>
<gene>
    <name evidence="8" type="ORF">Esi_0017_0013</name>
</gene>
<evidence type="ECO:0000313" key="9">
    <source>
        <dbReference type="Proteomes" id="UP000002630"/>
    </source>
</evidence>
<dbReference type="Gene3D" id="1.25.40.280">
    <property type="entry name" value="alix/aip1 like domains"/>
    <property type="match status" value="1"/>
</dbReference>
<organism evidence="8 9">
    <name type="scientific">Ectocarpus siliculosus</name>
    <name type="common">Brown alga</name>
    <name type="synonym">Conferva siliculosa</name>
    <dbReference type="NCBI Taxonomy" id="2880"/>
    <lineage>
        <taxon>Eukaryota</taxon>
        <taxon>Sar</taxon>
        <taxon>Stramenopiles</taxon>
        <taxon>Ochrophyta</taxon>
        <taxon>PX clade</taxon>
        <taxon>Phaeophyceae</taxon>
        <taxon>Ectocarpales</taxon>
        <taxon>Ectocarpaceae</taxon>
        <taxon>Ectocarpus</taxon>
    </lineage>
</organism>
<dbReference type="Proteomes" id="UP000002630">
    <property type="component" value="Linkage Group LG24"/>
</dbReference>
<dbReference type="AlphaFoldDB" id="D7FMH5"/>
<dbReference type="Gene3D" id="1.20.140.50">
    <property type="entry name" value="alix/aip1 like domains"/>
    <property type="match status" value="1"/>
</dbReference>
<evidence type="ECO:0000256" key="1">
    <source>
        <dbReference type="ARBA" id="ARBA00004177"/>
    </source>
</evidence>
<proteinExistence type="predicted"/>
<feature type="compositionally biased region" description="Low complexity" evidence="6">
    <location>
        <begin position="747"/>
        <end position="757"/>
    </location>
</feature>
<feature type="coiled-coil region" evidence="5">
    <location>
        <begin position="417"/>
        <end position="451"/>
    </location>
</feature>
<protein>
    <recommendedName>
        <fullName evidence="7">BRO1 domain-containing protein</fullName>
    </recommendedName>
</protein>
<sequence length="815" mass="88995">MKEFSKEEVDKYSEDLKELQDVRSTATQIERPSDAGREALLRYAAQLEALEPVFPVSETDVRVGFKWGNSFNPNKKSTQSTFLFEKACILYNLGAHESRSASEEDRETEAGLKAAGHRFQVSAGIFQHVRDKVVGGLVGTLTQDLIPDGLSAASTLMLAQAQACFYEKAVKDRARTKLKPGIIAKLSAKAAELYTQTLSCMQGPNLAPGLDNSWPAHVEFQSMQFSAAASYWESVGLHDVAEETGTGYGVEIAHLQKSSDLLARAFKQAHRNSLSSTFTTKAEALKGIVNKALNSRAKDNSTIYLEPVPSQATLNAVPGLGMVKPTPFVENTGPEGKPLFDGLLSKSAKAALEDYKKKEAVVVGGMDNLAKESSVAARDQLKAVGLPGTVEAHESVGGVPESAWKKVQAVQQGGGGLNELKEKVAEVEGSAERARATLETVERTLDEDVRKDEAFRKRYSGEYEGMSTSELGGDLRRDVEHYRGLWRTARSADTKVMSRIEEPSNREGLEMLELTRAGLDAAMPAGKGKGAGQQGHSVDTAALSGKLGELATLLADRDAKMTQVQEYVKNRTVANELAVAGRNGGGTPEAYHVAVEHALAGLQPFKADIDASVKMQGPLLEQIFAENERFQKARASDQETLDREAFLQKVHASVVLFHDVHALLSEGSMFYSDLLQRLAQLNQTCEDLVYTQALHRREFEVGYTHRRERALKEGEDASIELARQMESQERHQRPTLTHDGTRRRGSSNHSSSSSSNSRAMEWAGVASSSSNRGDLRATNNTMPSTPPGARDPRLPSRVATMEARPLLRHRRPPPQ</sequence>
<dbReference type="OrthoDB" id="2141925at2759"/>
<dbReference type="PANTHER" id="PTHR23030:SF30">
    <property type="entry name" value="TYROSINE-PROTEIN PHOSPHATASE NON-RECEPTOR TYPE 23"/>
    <property type="match status" value="1"/>
</dbReference>
<keyword evidence="5" id="KW-0175">Coiled coil</keyword>
<comment type="subcellular location">
    <subcellularLocation>
        <location evidence="2">Cytoplasm</location>
    </subcellularLocation>
    <subcellularLocation>
        <location evidence="1">Endosome</location>
    </subcellularLocation>
</comment>
<evidence type="ECO:0000256" key="2">
    <source>
        <dbReference type="ARBA" id="ARBA00004496"/>
    </source>
</evidence>
<dbReference type="PROSITE" id="PS51180">
    <property type="entry name" value="BRO1"/>
    <property type="match status" value="1"/>
</dbReference>
<dbReference type="STRING" id="2880.D7FMH5"/>
<dbReference type="SMART" id="SM01041">
    <property type="entry name" value="BRO1"/>
    <property type="match status" value="1"/>
</dbReference>
<name>D7FMH5_ECTSI</name>
<dbReference type="InterPro" id="IPR038499">
    <property type="entry name" value="BRO1_sf"/>
</dbReference>
<dbReference type="eggNOG" id="KOG2220">
    <property type="taxonomic scope" value="Eukaryota"/>
</dbReference>
<evidence type="ECO:0000256" key="4">
    <source>
        <dbReference type="ARBA" id="ARBA00022753"/>
    </source>
</evidence>
<dbReference type="GO" id="GO:0043328">
    <property type="term" value="P:protein transport to vacuole involved in ubiquitin-dependent protein catabolic process via the multivesicular body sorting pathway"/>
    <property type="evidence" value="ECO:0007669"/>
    <property type="project" value="TreeGrafter"/>
</dbReference>
<dbReference type="EMBL" id="FN649749">
    <property type="protein sequence ID" value="CBJ25872.1"/>
    <property type="molecule type" value="Genomic_DNA"/>
</dbReference>
<feature type="compositionally biased region" description="Polar residues" evidence="6">
    <location>
        <begin position="766"/>
        <end position="783"/>
    </location>
</feature>
<evidence type="ECO:0000259" key="7">
    <source>
        <dbReference type="PROSITE" id="PS51180"/>
    </source>
</evidence>
<evidence type="ECO:0000256" key="5">
    <source>
        <dbReference type="SAM" id="Coils"/>
    </source>
</evidence>
<feature type="region of interest" description="Disordered" evidence="6">
    <location>
        <begin position="724"/>
        <end position="815"/>
    </location>
</feature>
<dbReference type="Pfam" id="PF03097">
    <property type="entry name" value="BRO1"/>
    <property type="match status" value="1"/>
</dbReference>
<keyword evidence="4" id="KW-0967">Endosome</keyword>
<dbReference type="Pfam" id="PF13949">
    <property type="entry name" value="ALIX_LYPXL_bnd"/>
    <property type="match status" value="1"/>
</dbReference>
<dbReference type="EMBL" id="FN648214">
    <property type="protein sequence ID" value="CBJ25872.1"/>
    <property type="molecule type" value="Genomic_DNA"/>
</dbReference>
<dbReference type="InterPro" id="IPR025304">
    <property type="entry name" value="ALIX_V_dom"/>
</dbReference>
<dbReference type="OMA" id="VSHAEEM"/>
<feature type="compositionally biased region" description="Basic residues" evidence="6">
    <location>
        <begin position="806"/>
        <end position="815"/>
    </location>
</feature>
<keyword evidence="9" id="KW-1185">Reference proteome</keyword>
<accession>D7FMH5</accession>
<reference evidence="8 9" key="1">
    <citation type="journal article" date="2010" name="Nature">
        <title>The Ectocarpus genome and the independent evolution of multicellularity in brown algae.</title>
        <authorList>
            <person name="Cock J.M."/>
            <person name="Sterck L."/>
            <person name="Rouze P."/>
            <person name="Scornet D."/>
            <person name="Allen A.E."/>
            <person name="Amoutzias G."/>
            <person name="Anthouard V."/>
            <person name="Artiguenave F."/>
            <person name="Aury J.M."/>
            <person name="Badger J.H."/>
            <person name="Beszteri B."/>
            <person name="Billiau K."/>
            <person name="Bonnet E."/>
            <person name="Bothwell J.H."/>
            <person name="Bowler C."/>
            <person name="Boyen C."/>
            <person name="Brownlee C."/>
            <person name="Carrano C.J."/>
            <person name="Charrier B."/>
            <person name="Cho G.Y."/>
            <person name="Coelho S.M."/>
            <person name="Collen J."/>
            <person name="Corre E."/>
            <person name="Da Silva C."/>
            <person name="Delage L."/>
            <person name="Delaroque N."/>
            <person name="Dittami S.M."/>
            <person name="Doulbeau S."/>
            <person name="Elias M."/>
            <person name="Farnham G."/>
            <person name="Gachon C.M."/>
            <person name="Gschloessl B."/>
            <person name="Heesch S."/>
            <person name="Jabbari K."/>
            <person name="Jubin C."/>
            <person name="Kawai H."/>
            <person name="Kimura K."/>
            <person name="Kloareg B."/>
            <person name="Kupper F.C."/>
            <person name="Lang D."/>
            <person name="Le Bail A."/>
            <person name="Leblanc C."/>
            <person name="Lerouge P."/>
            <person name="Lohr M."/>
            <person name="Lopez P.J."/>
            <person name="Martens C."/>
            <person name="Maumus F."/>
            <person name="Michel G."/>
            <person name="Miranda-Saavedra D."/>
            <person name="Morales J."/>
            <person name="Moreau H."/>
            <person name="Motomura T."/>
            <person name="Nagasato C."/>
            <person name="Napoli C.A."/>
            <person name="Nelson D.R."/>
            <person name="Nyvall-Collen P."/>
            <person name="Peters A.F."/>
            <person name="Pommier C."/>
            <person name="Potin P."/>
            <person name="Poulain J."/>
            <person name="Quesneville H."/>
            <person name="Read B."/>
            <person name="Rensing S.A."/>
            <person name="Ritter A."/>
            <person name="Rousvoal S."/>
            <person name="Samanta M."/>
            <person name="Samson G."/>
            <person name="Schroeder D.C."/>
            <person name="Segurens B."/>
            <person name="Strittmatter M."/>
            <person name="Tonon T."/>
            <person name="Tregear J.W."/>
            <person name="Valentin K."/>
            <person name="von Dassow P."/>
            <person name="Yamagishi T."/>
            <person name="Van de Peer Y."/>
            <person name="Wincker P."/>
        </authorList>
    </citation>
    <scope>NUCLEOTIDE SEQUENCE [LARGE SCALE GENOMIC DNA]</scope>
    <source>
        <strain evidence="9">Ec32 / CCAP1310/4</strain>
    </source>
</reference>
<dbReference type="Gene3D" id="1.20.120.560">
    <property type="entry name" value="alix/aip1 in complex with the ypdl late domain"/>
    <property type="match status" value="1"/>
</dbReference>
<evidence type="ECO:0000256" key="3">
    <source>
        <dbReference type="ARBA" id="ARBA00022490"/>
    </source>
</evidence>
<keyword evidence="3" id="KW-0963">Cytoplasm</keyword>
<feature type="domain" description="BRO1" evidence="7">
    <location>
        <begin position="1"/>
        <end position="346"/>
    </location>
</feature>
<dbReference type="InterPro" id="IPR004328">
    <property type="entry name" value="BRO1_dom"/>
</dbReference>
<evidence type="ECO:0000256" key="6">
    <source>
        <dbReference type="SAM" id="MobiDB-lite"/>
    </source>
</evidence>